<name>A0ABU9K850_9BACI</name>
<dbReference type="Gene3D" id="3.20.20.70">
    <property type="entry name" value="Aldolase class I"/>
    <property type="match status" value="1"/>
</dbReference>
<proteinExistence type="predicted"/>
<evidence type="ECO:0000313" key="4">
    <source>
        <dbReference type="EMBL" id="MEL3972250.1"/>
    </source>
</evidence>
<dbReference type="InterPro" id="IPR013785">
    <property type="entry name" value="Aldolase_TIM"/>
</dbReference>
<dbReference type="InterPro" id="IPR036206">
    <property type="entry name" value="ThiamineP_synth_sf"/>
</dbReference>
<accession>A0ABU9K850</accession>
<evidence type="ECO:0000313" key="5">
    <source>
        <dbReference type="Proteomes" id="UP001389717"/>
    </source>
</evidence>
<protein>
    <submittedName>
        <fullName evidence="4">Thiamine phosphate synthase</fullName>
    </submittedName>
</protein>
<keyword evidence="5" id="KW-1185">Reference proteome</keyword>
<evidence type="ECO:0000256" key="2">
    <source>
        <dbReference type="ARBA" id="ARBA00022977"/>
    </source>
</evidence>
<keyword evidence="2" id="KW-0784">Thiamine biosynthesis</keyword>
<sequence>MKKQLHAITTGQQGIEEMIRISLTIEPYVDFLHIREKSWTAREIDTALRKLVRGGFPADRIIVNDRVDVAVVEGAGGAHLSHHSLRASEVKKKFPFMTIGASVHSIDEGIYLQEKGADYLLYGNVFITPSKAGKPGTGTMKIQELVNAVNVPVIAIGGIKPGNVEDIIDSGAAGIAVLSGIFLAMDPVRSAKEYRIQLDRGEEC</sequence>
<evidence type="ECO:0000259" key="3">
    <source>
        <dbReference type="Pfam" id="PF02581"/>
    </source>
</evidence>
<dbReference type="RefSeq" id="WP_341982336.1">
    <property type="nucleotide sequence ID" value="NZ_JBBYAF010000012.1"/>
</dbReference>
<comment type="caution">
    <text evidence="4">The sequence shown here is derived from an EMBL/GenBank/DDBJ whole genome shotgun (WGS) entry which is preliminary data.</text>
</comment>
<dbReference type="CDD" id="cd00564">
    <property type="entry name" value="TMP_TenI"/>
    <property type="match status" value="1"/>
</dbReference>
<organism evidence="4 5">
    <name type="scientific">Rossellomorea oryzaecorticis</name>
    <dbReference type="NCBI Taxonomy" id="1396505"/>
    <lineage>
        <taxon>Bacteria</taxon>
        <taxon>Bacillati</taxon>
        <taxon>Bacillota</taxon>
        <taxon>Bacilli</taxon>
        <taxon>Bacillales</taxon>
        <taxon>Bacillaceae</taxon>
        <taxon>Rossellomorea</taxon>
    </lineage>
</organism>
<dbReference type="Proteomes" id="UP001389717">
    <property type="component" value="Unassembled WGS sequence"/>
</dbReference>
<dbReference type="InterPro" id="IPR022998">
    <property type="entry name" value="ThiamineP_synth_TenI"/>
</dbReference>
<feature type="domain" description="Thiamine phosphate synthase/TenI" evidence="3">
    <location>
        <begin position="18"/>
        <end position="181"/>
    </location>
</feature>
<dbReference type="Pfam" id="PF02581">
    <property type="entry name" value="TMP-TENI"/>
    <property type="match status" value="1"/>
</dbReference>
<reference evidence="4 5" key="1">
    <citation type="submission" date="2024-04" db="EMBL/GenBank/DDBJ databases">
        <title>Bacillus oryzaecorticis sp. nov., a moderately halophilic bacterium isolated from rice husks.</title>
        <authorList>
            <person name="Zhu H.-S."/>
        </authorList>
    </citation>
    <scope>NUCLEOTIDE SEQUENCE [LARGE SCALE GENOMIC DNA]</scope>
    <source>
        <strain evidence="4 5">ZC255</strain>
    </source>
</reference>
<comment type="pathway">
    <text evidence="1">Cofactor biosynthesis; thiamine diphosphate biosynthesis.</text>
</comment>
<dbReference type="PANTHER" id="PTHR20857">
    <property type="entry name" value="THIAMINE-PHOSPHATE PYROPHOSPHORYLASE"/>
    <property type="match status" value="1"/>
</dbReference>
<evidence type="ECO:0000256" key="1">
    <source>
        <dbReference type="ARBA" id="ARBA00004948"/>
    </source>
</evidence>
<gene>
    <name evidence="4" type="ORF">AAEO50_08170</name>
</gene>
<dbReference type="EMBL" id="JBBYAF010000012">
    <property type="protein sequence ID" value="MEL3972250.1"/>
    <property type="molecule type" value="Genomic_DNA"/>
</dbReference>
<dbReference type="SUPFAM" id="SSF51391">
    <property type="entry name" value="Thiamin phosphate synthase"/>
    <property type="match status" value="1"/>
</dbReference>
<dbReference type="PANTHER" id="PTHR20857:SF22">
    <property type="entry name" value="THIAZOLE TAUTOMERASE"/>
    <property type="match status" value="1"/>
</dbReference>